<accession>A0A919QZH9</accession>
<dbReference type="AlphaFoldDB" id="A0A919QZH9"/>
<keyword evidence="1" id="KW-0732">Signal</keyword>
<comment type="caution">
    <text evidence="2">The sequence shown here is derived from an EMBL/GenBank/DDBJ whole genome shotgun (WGS) entry which is preliminary data.</text>
</comment>
<feature type="chain" id="PRO_5039215794" evidence="1">
    <location>
        <begin position="27"/>
        <end position="53"/>
    </location>
</feature>
<gene>
    <name evidence="2" type="ORF">Sru01_18760</name>
</gene>
<reference evidence="2" key="1">
    <citation type="submission" date="2021-01" db="EMBL/GenBank/DDBJ databases">
        <title>Whole genome shotgun sequence of Sphaerisporangium rufum NBRC 109079.</title>
        <authorList>
            <person name="Komaki H."/>
            <person name="Tamura T."/>
        </authorList>
    </citation>
    <scope>NUCLEOTIDE SEQUENCE</scope>
    <source>
        <strain evidence="2">NBRC 109079</strain>
    </source>
</reference>
<keyword evidence="3" id="KW-1185">Reference proteome</keyword>
<sequence length="53" mass="5745">MKTQKILLYLAVAFAAFYLFSRPAEAASAVRGMMDGISTGAGRLAQFFSHLFA</sequence>
<name>A0A919QZH9_9ACTN</name>
<dbReference type="Proteomes" id="UP000655287">
    <property type="component" value="Unassembled WGS sequence"/>
</dbReference>
<evidence type="ECO:0000313" key="3">
    <source>
        <dbReference type="Proteomes" id="UP000655287"/>
    </source>
</evidence>
<dbReference type="EMBL" id="BOOU01000030">
    <property type="protein sequence ID" value="GII76894.1"/>
    <property type="molecule type" value="Genomic_DNA"/>
</dbReference>
<dbReference type="RefSeq" id="WP_203983526.1">
    <property type="nucleotide sequence ID" value="NZ_BOOU01000030.1"/>
</dbReference>
<evidence type="ECO:0000256" key="1">
    <source>
        <dbReference type="SAM" id="SignalP"/>
    </source>
</evidence>
<feature type="signal peptide" evidence="1">
    <location>
        <begin position="1"/>
        <end position="26"/>
    </location>
</feature>
<evidence type="ECO:0000313" key="2">
    <source>
        <dbReference type="EMBL" id="GII76894.1"/>
    </source>
</evidence>
<proteinExistence type="predicted"/>
<organism evidence="2 3">
    <name type="scientific">Sphaerisporangium rufum</name>
    <dbReference type="NCBI Taxonomy" id="1381558"/>
    <lineage>
        <taxon>Bacteria</taxon>
        <taxon>Bacillati</taxon>
        <taxon>Actinomycetota</taxon>
        <taxon>Actinomycetes</taxon>
        <taxon>Streptosporangiales</taxon>
        <taxon>Streptosporangiaceae</taxon>
        <taxon>Sphaerisporangium</taxon>
    </lineage>
</organism>
<protein>
    <submittedName>
        <fullName evidence="2">Uncharacterized protein</fullName>
    </submittedName>
</protein>